<dbReference type="Pfam" id="PF11198">
    <property type="entry name" value="DUF2857"/>
    <property type="match status" value="1"/>
</dbReference>
<gene>
    <name evidence="1" type="ORF">BWK73_37210</name>
</gene>
<dbReference type="Proteomes" id="UP000192491">
    <property type="component" value="Unassembled WGS sequence"/>
</dbReference>
<dbReference type="EMBL" id="MTEJ01000356">
    <property type="protein sequence ID" value="OQX04129.1"/>
    <property type="molecule type" value="Genomic_DNA"/>
</dbReference>
<reference evidence="1 2" key="1">
    <citation type="submission" date="2017-01" db="EMBL/GenBank/DDBJ databases">
        <title>Novel large sulfur bacteria in the metagenomes of groundwater-fed chemosynthetic microbial mats in the Lake Huron basin.</title>
        <authorList>
            <person name="Sharrar A.M."/>
            <person name="Flood B.E."/>
            <person name="Bailey J.V."/>
            <person name="Jones D.S."/>
            <person name="Biddanda B."/>
            <person name="Ruberg S.A."/>
            <person name="Marcus D.N."/>
            <person name="Dick G.J."/>
        </authorList>
    </citation>
    <scope>NUCLEOTIDE SEQUENCE [LARGE SCALE GENOMIC DNA]</scope>
    <source>
        <strain evidence="1">A8</strain>
    </source>
</reference>
<evidence type="ECO:0000313" key="2">
    <source>
        <dbReference type="Proteomes" id="UP000192491"/>
    </source>
</evidence>
<protein>
    <submittedName>
        <fullName evidence="1">Uncharacterized protein</fullName>
    </submittedName>
</protein>
<evidence type="ECO:0000313" key="1">
    <source>
        <dbReference type="EMBL" id="OQX04129.1"/>
    </source>
</evidence>
<organism evidence="1 2">
    <name type="scientific">Thiothrix lacustris</name>
    <dbReference type="NCBI Taxonomy" id="525917"/>
    <lineage>
        <taxon>Bacteria</taxon>
        <taxon>Pseudomonadati</taxon>
        <taxon>Pseudomonadota</taxon>
        <taxon>Gammaproteobacteria</taxon>
        <taxon>Thiotrichales</taxon>
        <taxon>Thiotrichaceae</taxon>
        <taxon>Thiothrix</taxon>
    </lineage>
</organism>
<accession>A0A1Y1QFE2</accession>
<sequence length="198" mass="23000">MNQPETQPFIRGSDSLNQLADQALKQILPALLVNLAPPLRQRVKQRMVDTLCTATSQQLQFCINTNINPAALAELIANERQHLEMEQQRIALLHRLLQAGASLAMVQALLGISKKHYTRVRKELGIQEYRYSQLTEQQEHDLYRLWERQDKSLSAETLLELHDITGHPLRIIWDLVQDWQQMEQRAKTRHRHTTTGGW</sequence>
<comment type="caution">
    <text evidence="1">The sequence shown here is derived from an EMBL/GenBank/DDBJ whole genome shotgun (WGS) entry which is preliminary data.</text>
</comment>
<name>A0A1Y1QFE2_9GAMM</name>
<dbReference type="AlphaFoldDB" id="A0A1Y1QFE2"/>
<dbReference type="InterPro" id="IPR021364">
    <property type="entry name" value="DUF2857"/>
</dbReference>
<proteinExistence type="predicted"/>